<evidence type="ECO:0000313" key="3">
    <source>
        <dbReference type="Proteomes" id="UP000091820"/>
    </source>
</evidence>
<sequence>MVFHHHHLHYQLLAHHLDRKVDFLTNQLQYHRLQQFSRHRRFALFPLHLWYVHYLRYHYHYYYFHRLHHHHHHHHHHHYLLILQNLDFYVLLPILIALQSRVSF</sequence>
<keyword evidence="1" id="KW-0812">Transmembrane</keyword>
<name>A0A1A9W636_9MUSC</name>
<reference evidence="3" key="1">
    <citation type="submission" date="2014-03" db="EMBL/GenBank/DDBJ databases">
        <authorList>
            <person name="Aksoy S."/>
            <person name="Warren W."/>
            <person name="Wilson R.K."/>
        </authorList>
    </citation>
    <scope>NUCLEOTIDE SEQUENCE [LARGE SCALE GENOMIC DNA]</scope>
    <source>
        <strain evidence="3">IAEA</strain>
    </source>
</reference>
<keyword evidence="3" id="KW-1185">Reference proteome</keyword>
<feature type="transmembrane region" description="Helical" evidence="1">
    <location>
        <begin position="42"/>
        <end position="59"/>
    </location>
</feature>
<keyword evidence="1" id="KW-1133">Transmembrane helix</keyword>
<proteinExistence type="predicted"/>
<feature type="transmembrane region" description="Helical" evidence="1">
    <location>
        <begin position="79"/>
        <end position="98"/>
    </location>
</feature>
<dbReference type="EnsemblMetazoa" id="GBRI007594-RA">
    <property type="protein sequence ID" value="GBRI007594-PA"/>
    <property type="gene ID" value="GBRI007594"/>
</dbReference>
<evidence type="ECO:0000313" key="2">
    <source>
        <dbReference type="EnsemblMetazoa" id="GBRI007594-PA"/>
    </source>
</evidence>
<evidence type="ECO:0000256" key="1">
    <source>
        <dbReference type="SAM" id="Phobius"/>
    </source>
</evidence>
<organism evidence="2 3">
    <name type="scientific">Glossina brevipalpis</name>
    <dbReference type="NCBI Taxonomy" id="37001"/>
    <lineage>
        <taxon>Eukaryota</taxon>
        <taxon>Metazoa</taxon>
        <taxon>Ecdysozoa</taxon>
        <taxon>Arthropoda</taxon>
        <taxon>Hexapoda</taxon>
        <taxon>Insecta</taxon>
        <taxon>Pterygota</taxon>
        <taxon>Neoptera</taxon>
        <taxon>Endopterygota</taxon>
        <taxon>Diptera</taxon>
        <taxon>Brachycera</taxon>
        <taxon>Muscomorpha</taxon>
        <taxon>Hippoboscoidea</taxon>
        <taxon>Glossinidae</taxon>
        <taxon>Glossina</taxon>
    </lineage>
</organism>
<keyword evidence="1" id="KW-0472">Membrane</keyword>
<dbReference type="Proteomes" id="UP000091820">
    <property type="component" value="Unassembled WGS sequence"/>
</dbReference>
<dbReference type="VEuPathDB" id="VectorBase:GBRI007594"/>
<reference evidence="2" key="2">
    <citation type="submission" date="2020-05" db="UniProtKB">
        <authorList>
            <consortium name="EnsemblMetazoa"/>
        </authorList>
    </citation>
    <scope>IDENTIFICATION</scope>
    <source>
        <strain evidence="2">IAEA</strain>
    </source>
</reference>
<accession>A0A1A9W636</accession>
<dbReference type="AlphaFoldDB" id="A0A1A9W636"/>
<protein>
    <submittedName>
        <fullName evidence="2">Uncharacterized protein</fullName>
    </submittedName>
</protein>